<evidence type="ECO:0000313" key="2">
    <source>
        <dbReference type="EMBL" id="KAG5265096.1"/>
    </source>
</evidence>
<organism evidence="2 3">
    <name type="scientific">Alosa alosa</name>
    <name type="common">allis shad</name>
    <dbReference type="NCBI Taxonomy" id="278164"/>
    <lineage>
        <taxon>Eukaryota</taxon>
        <taxon>Metazoa</taxon>
        <taxon>Chordata</taxon>
        <taxon>Craniata</taxon>
        <taxon>Vertebrata</taxon>
        <taxon>Euteleostomi</taxon>
        <taxon>Actinopterygii</taxon>
        <taxon>Neopterygii</taxon>
        <taxon>Teleostei</taxon>
        <taxon>Clupei</taxon>
        <taxon>Clupeiformes</taxon>
        <taxon>Clupeoidei</taxon>
        <taxon>Clupeidae</taxon>
        <taxon>Alosa</taxon>
    </lineage>
</organism>
<proteinExistence type="predicted"/>
<accession>A0AAV6FTL1</accession>
<sequence length="111" mass="12085">MPCPTSWAPRRGSAPLTCPSSWLNSPSQMVQVEPSRPPQRKLQHHWRVPRSRMAPKTPLPHHQGALSDFSSLGGRRGWKRENGGGKRRGATDVPLAELLGVNCGVTSGVTT</sequence>
<comment type="caution">
    <text evidence="2">The sequence shown here is derived from an EMBL/GenBank/DDBJ whole genome shotgun (WGS) entry which is preliminary data.</text>
</comment>
<feature type="compositionally biased region" description="Basic residues" evidence="1">
    <location>
        <begin position="38"/>
        <end position="50"/>
    </location>
</feature>
<gene>
    <name evidence="2" type="ORF">AALO_G00261390</name>
</gene>
<keyword evidence="3" id="KW-1185">Reference proteome</keyword>
<dbReference type="Proteomes" id="UP000823561">
    <property type="component" value="Chromosome 20"/>
</dbReference>
<evidence type="ECO:0000313" key="3">
    <source>
        <dbReference type="Proteomes" id="UP000823561"/>
    </source>
</evidence>
<feature type="compositionally biased region" description="Polar residues" evidence="1">
    <location>
        <begin position="18"/>
        <end position="30"/>
    </location>
</feature>
<name>A0AAV6FTL1_9TELE</name>
<reference evidence="2" key="1">
    <citation type="submission" date="2020-10" db="EMBL/GenBank/DDBJ databases">
        <title>Chromosome-scale genome assembly of the Allis shad, Alosa alosa.</title>
        <authorList>
            <person name="Margot Z."/>
            <person name="Christophe K."/>
            <person name="Cabau C."/>
            <person name="Louis A."/>
            <person name="Berthelot C."/>
            <person name="Parey E."/>
            <person name="Roest Crollius H."/>
            <person name="Montfort J."/>
            <person name="Robinson-Rechavi M."/>
            <person name="Bucao C."/>
            <person name="Bouchez O."/>
            <person name="Gislard M."/>
            <person name="Lluch J."/>
            <person name="Milhes M."/>
            <person name="Lampietro C."/>
            <person name="Lopez Roques C."/>
            <person name="Donnadieu C."/>
            <person name="Braasch I."/>
            <person name="Desvignes T."/>
            <person name="Postlethwait J."/>
            <person name="Bobe J."/>
            <person name="Guiguen Y."/>
        </authorList>
    </citation>
    <scope>NUCLEOTIDE SEQUENCE</scope>
    <source>
        <strain evidence="2">M-15738</strain>
        <tissue evidence="2">Blood</tissue>
    </source>
</reference>
<protein>
    <submittedName>
        <fullName evidence="2">Uncharacterized protein</fullName>
    </submittedName>
</protein>
<feature type="region of interest" description="Disordered" evidence="1">
    <location>
        <begin position="1"/>
        <end position="90"/>
    </location>
</feature>
<dbReference type="AlphaFoldDB" id="A0AAV6FTL1"/>
<dbReference type="EMBL" id="JADWDJ010000020">
    <property type="protein sequence ID" value="KAG5265096.1"/>
    <property type="molecule type" value="Genomic_DNA"/>
</dbReference>
<evidence type="ECO:0000256" key="1">
    <source>
        <dbReference type="SAM" id="MobiDB-lite"/>
    </source>
</evidence>